<evidence type="ECO:0000313" key="2">
    <source>
        <dbReference type="EMBL" id="EFW91443.1"/>
    </source>
</evidence>
<feature type="compositionally biased region" description="Basic and acidic residues" evidence="1">
    <location>
        <begin position="62"/>
        <end position="72"/>
    </location>
</feature>
<name>E7QW30_HALPU</name>
<protein>
    <submittedName>
        <fullName evidence="2">Uncharacterized protein</fullName>
    </submittedName>
</protein>
<dbReference type="EMBL" id="AEMG01000015">
    <property type="protein sequence ID" value="EFW91443.1"/>
    <property type="molecule type" value="Genomic_DNA"/>
</dbReference>
<evidence type="ECO:0000256" key="1">
    <source>
        <dbReference type="SAM" id="MobiDB-lite"/>
    </source>
</evidence>
<proteinExistence type="predicted"/>
<reference evidence="2 3" key="1">
    <citation type="journal article" date="2014" name="ISME J.">
        <title>Trehalose/2-sulfotrehalose biosynthesis and glycine-betaine uptake are widely spread mechanisms for osmoadaptation in the Halobacteriales.</title>
        <authorList>
            <person name="Youssef N.H."/>
            <person name="Savage-Ashlock K.N."/>
            <person name="McCully A.L."/>
            <person name="Luedtke B."/>
            <person name="Shaw E.I."/>
            <person name="Hoff W.D."/>
            <person name="Elshahed M.S."/>
        </authorList>
    </citation>
    <scope>NUCLEOTIDE SEQUENCE [LARGE SCALE GENOMIC DNA]</scope>
    <source>
        <strain evidence="2 3">DX253</strain>
    </source>
</reference>
<feature type="compositionally biased region" description="Polar residues" evidence="1">
    <location>
        <begin position="76"/>
        <end position="85"/>
    </location>
</feature>
<evidence type="ECO:0000313" key="3">
    <source>
        <dbReference type="Proteomes" id="UP000003751"/>
    </source>
</evidence>
<dbReference type="Proteomes" id="UP000003751">
    <property type="component" value="Unassembled WGS sequence"/>
</dbReference>
<feature type="compositionally biased region" description="Basic residues" evidence="1">
    <location>
        <begin position="40"/>
        <end position="52"/>
    </location>
</feature>
<dbReference type="AlphaFoldDB" id="E7QW30"/>
<gene>
    <name evidence="2" type="ORF">ZOD2009_15091</name>
</gene>
<comment type="caution">
    <text evidence="2">The sequence shown here is derived from an EMBL/GenBank/DDBJ whole genome shotgun (WGS) entry which is preliminary data.</text>
</comment>
<organism evidence="2 3">
    <name type="scientific">Haladaptatus paucihalophilus DX253</name>
    <dbReference type="NCBI Taxonomy" id="797209"/>
    <lineage>
        <taxon>Archaea</taxon>
        <taxon>Methanobacteriati</taxon>
        <taxon>Methanobacteriota</taxon>
        <taxon>Stenosarchaea group</taxon>
        <taxon>Halobacteria</taxon>
        <taxon>Halobacteriales</taxon>
        <taxon>Haladaptataceae</taxon>
        <taxon>Haladaptatus</taxon>
    </lineage>
</organism>
<accession>E7QW30</accession>
<sequence length="99" mass="10912">MLRLPRTRIRSSHQNVLFRPVAISANGTPDSLVRPDRLTHRSRSPTRNRRRSSSTSFGSDSTRADGKVERDPVAPTMSNASNATTVVAGFIHNRSKLAT</sequence>
<feature type="region of interest" description="Disordered" evidence="1">
    <location>
        <begin position="25"/>
        <end position="99"/>
    </location>
</feature>